<dbReference type="AlphaFoldDB" id="A0A4U6CKX4"/>
<name>A0A4U6CKX4_9BACT</name>
<organism evidence="1 2">
    <name type="scientific">Dyadobacter frigoris</name>
    <dbReference type="NCBI Taxonomy" id="2576211"/>
    <lineage>
        <taxon>Bacteria</taxon>
        <taxon>Pseudomonadati</taxon>
        <taxon>Bacteroidota</taxon>
        <taxon>Cytophagia</taxon>
        <taxon>Cytophagales</taxon>
        <taxon>Spirosomataceae</taxon>
        <taxon>Dyadobacter</taxon>
    </lineage>
</organism>
<accession>A0A4U6CKX4</accession>
<keyword evidence="2" id="KW-1185">Reference proteome</keyword>
<gene>
    <name evidence="1" type="ORF">FDK13_34615</name>
</gene>
<sequence>MKALNQLNNLERGKLLHQLFPNEMPALVDFVQGMCEAVNENLDLNRAKWNNGLFSFDFWLSLAGDVHAVTEKYGPKLHKNSNLFADQLFDGYLACFTIHCIVTYTAVRQHENSKFVKAVDLLFNP</sequence>
<dbReference type="EMBL" id="SZVO01000036">
    <property type="protein sequence ID" value="TKT84900.1"/>
    <property type="molecule type" value="Genomic_DNA"/>
</dbReference>
<protein>
    <submittedName>
        <fullName evidence="1">Uncharacterized protein</fullName>
    </submittedName>
</protein>
<evidence type="ECO:0000313" key="1">
    <source>
        <dbReference type="EMBL" id="TKT84900.1"/>
    </source>
</evidence>
<dbReference type="Proteomes" id="UP000304900">
    <property type="component" value="Unassembled WGS sequence"/>
</dbReference>
<comment type="caution">
    <text evidence="1">The sequence shown here is derived from an EMBL/GenBank/DDBJ whole genome shotgun (WGS) entry which is preliminary data.</text>
</comment>
<reference evidence="1 2" key="1">
    <citation type="submission" date="2019-05" db="EMBL/GenBank/DDBJ databases">
        <title>Dyadobacter AR-3-8 sp. nov., isolated from arctic soil.</title>
        <authorList>
            <person name="Chaudhary D.K."/>
        </authorList>
    </citation>
    <scope>NUCLEOTIDE SEQUENCE [LARGE SCALE GENOMIC DNA]</scope>
    <source>
        <strain evidence="1 2">AR-3-8</strain>
    </source>
</reference>
<evidence type="ECO:0000313" key="2">
    <source>
        <dbReference type="Proteomes" id="UP000304900"/>
    </source>
</evidence>
<dbReference type="OrthoDB" id="969612at2"/>
<proteinExistence type="predicted"/>
<dbReference type="RefSeq" id="WP_137344589.1">
    <property type="nucleotide sequence ID" value="NZ_SZVO01000036.1"/>
</dbReference>